<feature type="transmembrane region" description="Helical" evidence="1">
    <location>
        <begin position="76"/>
        <end position="95"/>
    </location>
</feature>
<dbReference type="AlphaFoldDB" id="A0AA37J060"/>
<organism evidence="2 3">
    <name type="scientific">Faecalibacterium gallinarum</name>
    <dbReference type="NCBI Taxonomy" id="2903556"/>
    <lineage>
        <taxon>Bacteria</taxon>
        <taxon>Bacillati</taxon>
        <taxon>Bacillota</taxon>
        <taxon>Clostridia</taxon>
        <taxon>Eubacteriales</taxon>
        <taxon>Oscillospiraceae</taxon>
        <taxon>Faecalibacterium</taxon>
    </lineage>
</organism>
<sequence>MKIFLQIYRWSMQMKLRMALYTFVGIFLKIVCNLLQGEQTVLIHDLLTLWAASLVFAMIESAIFPEGSECARSRSLLWLGAANLCFLGGTALFQWFEGVPLWGGILLILFLEMGLGMMWFGDQFVLKMDSAQLTQQLRRYQNAPHN</sequence>
<keyword evidence="3" id="KW-1185">Reference proteome</keyword>
<comment type="caution">
    <text evidence="2">The sequence shown here is derived from an EMBL/GenBank/DDBJ whole genome shotgun (WGS) entry which is preliminary data.</text>
</comment>
<name>A0AA37J060_9FIRM</name>
<evidence type="ECO:0008006" key="4">
    <source>
        <dbReference type="Google" id="ProtNLM"/>
    </source>
</evidence>
<protein>
    <recommendedName>
        <fullName evidence="4">DUF3021 family protein</fullName>
    </recommendedName>
</protein>
<accession>A0AA37J060</accession>
<keyword evidence="1" id="KW-1133">Transmembrane helix</keyword>
<dbReference type="Proteomes" id="UP001055185">
    <property type="component" value="Unassembled WGS sequence"/>
</dbReference>
<dbReference type="EMBL" id="BQKV01000098">
    <property type="protein sequence ID" value="GJN65527.1"/>
    <property type="molecule type" value="Genomic_DNA"/>
</dbReference>
<feature type="transmembrane region" description="Helical" evidence="1">
    <location>
        <begin position="101"/>
        <end position="120"/>
    </location>
</feature>
<keyword evidence="1" id="KW-0812">Transmembrane</keyword>
<evidence type="ECO:0000256" key="1">
    <source>
        <dbReference type="SAM" id="Phobius"/>
    </source>
</evidence>
<evidence type="ECO:0000313" key="3">
    <source>
        <dbReference type="Proteomes" id="UP001055185"/>
    </source>
</evidence>
<dbReference type="RefSeq" id="WP_238317742.1">
    <property type="nucleotide sequence ID" value="NZ_BQKV01000098.1"/>
</dbReference>
<gene>
    <name evidence="2" type="ORF">JCM17207_21520</name>
</gene>
<keyword evidence="1" id="KW-0472">Membrane</keyword>
<proteinExistence type="predicted"/>
<feature type="transmembrane region" description="Helical" evidence="1">
    <location>
        <begin position="47"/>
        <end position="64"/>
    </location>
</feature>
<evidence type="ECO:0000313" key="2">
    <source>
        <dbReference type="EMBL" id="GJN65527.1"/>
    </source>
</evidence>
<reference evidence="2" key="1">
    <citation type="journal article" date="2022" name="Int. J. Syst. Evol. Microbiol.">
        <title>Genome-based, phenotypic and chemotaxonomic classification of Faecalibacterium strains: proposal of three novel species Faecalibacterium duncaniae sp. nov., Faecalibacterium hattorii sp. nov. and Faecalibacterium gallinarum sp. nov. .</title>
        <authorList>
            <person name="Sakamoto M."/>
            <person name="Sakurai N."/>
            <person name="Tanno H."/>
            <person name="Iino T."/>
            <person name="Ohkuma M."/>
            <person name="Endo A."/>
        </authorList>
    </citation>
    <scope>NUCLEOTIDE SEQUENCE</scope>
    <source>
        <strain evidence="2">JCM 17207</strain>
    </source>
</reference>